<dbReference type="InterPro" id="IPR027619">
    <property type="entry name" value="C-S_lyase_PatB-like"/>
</dbReference>
<evidence type="ECO:0000259" key="6">
    <source>
        <dbReference type="Pfam" id="PF00155"/>
    </source>
</evidence>
<dbReference type="PANTHER" id="PTHR43525">
    <property type="entry name" value="PROTEIN MALY"/>
    <property type="match status" value="1"/>
</dbReference>
<proteinExistence type="inferred from homology"/>
<dbReference type="Gene3D" id="3.40.640.10">
    <property type="entry name" value="Type I PLP-dependent aspartate aminotransferase-like (Major domain)"/>
    <property type="match status" value="1"/>
</dbReference>
<accession>A0A2N6SFR7</accession>
<dbReference type="PANTHER" id="PTHR43525:SF1">
    <property type="entry name" value="PROTEIN MALY"/>
    <property type="match status" value="1"/>
</dbReference>
<name>A0A2N6SFR7_9BACL</name>
<dbReference type="InterPro" id="IPR015422">
    <property type="entry name" value="PyrdxlP-dep_Trfase_small"/>
</dbReference>
<sequence length="388" mass="44936">MKYNFSEVIDRVGKNSKKWDVGEGFISMTVADMDFPVAPEITEEILRRVAHGIYGYDVLDDAYYDSVVNWYKKVHKVNLEKEWLLYATGVRPAINATIEALTEKGDLILLFTPVYAYFFTNINECERNFVQCELDYSDDYYINYERLENQLSNSNVKMMILCNPHNPLGRVWSKEEVLKVTKLCEKYNVILISDEIHCDLTFKEKTHVMSYSLSDWAKNNTITYIAPTKTFNIAGARTSNIIVPNEQYREKIRKVLIKNKTNTNNFLSGPVTTAAYNKGGEWFDELMGVLEENREYVKEFFAREIPEIKLTPTYATYLEWIDFSAISTDSDEFCNFLYDNVKLKLNSGSEFGKGGEGKARLNFACTKEVLEDALLRFKKGVELYKKEK</sequence>
<dbReference type="Proteomes" id="UP000235670">
    <property type="component" value="Unassembled WGS sequence"/>
</dbReference>
<dbReference type="InterPro" id="IPR015421">
    <property type="entry name" value="PyrdxlP-dep_Trfase_major"/>
</dbReference>
<feature type="domain" description="Aminotransferase class I/classII large" evidence="6">
    <location>
        <begin position="30"/>
        <end position="374"/>
    </location>
</feature>
<dbReference type="Pfam" id="PF00155">
    <property type="entry name" value="Aminotran_1_2"/>
    <property type="match status" value="1"/>
</dbReference>
<comment type="similarity">
    <text evidence="5">Belongs to the class-II pyridoxal-phosphate-dependent aminotransferase family. MalY/PatB cystathionine beta-lyase subfamily.</text>
</comment>
<evidence type="ECO:0000256" key="2">
    <source>
        <dbReference type="ARBA" id="ARBA00012224"/>
    </source>
</evidence>
<dbReference type="GO" id="GO:0030170">
    <property type="term" value="F:pyridoxal phosphate binding"/>
    <property type="evidence" value="ECO:0007669"/>
    <property type="project" value="InterPro"/>
</dbReference>
<evidence type="ECO:0000313" key="8">
    <source>
        <dbReference type="Proteomes" id="UP000235670"/>
    </source>
</evidence>
<dbReference type="STRING" id="84135.GCA_001052115_01551"/>
<dbReference type="SUPFAM" id="SSF53383">
    <property type="entry name" value="PLP-dependent transferases"/>
    <property type="match status" value="1"/>
</dbReference>
<dbReference type="GO" id="GO:0008483">
    <property type="term" value="F:transaminase activity"/>
    <property type="evidence" value="ECO:0007669"/>
    <property type="project" value="UniProtKB-KW"/>
</dbReference>
<keyword evidence="7" id="KW-0032">Aminotransferase</keyword>
<evidence type="ECO:0000313" key="7">
    <source>
        <dbReference type="EMBL" id="PMC52786.1"/>
    </source>
</evidence>
<protein>
    <recommendedName>
        <fullName evidence="2">cysteine-S-conjugate beta-lyase</fullName>
        <ecNumber evidence="2">4.4.1.13</ecNumber>
    </recommendedName>
</protein>
<dbReference type="RefSeq" id="WP_065377764.1">
    <property type="nucleotide sequence ID" value="NZ_CAUUTG010000002.1"/>
</dbReference>
<dbReference type="NCBIfam" id="TIGR04350">
    <property type="entry name" value="C_S_lyase_PatB"/>
    <property type="match status" value="1"/>
</dbReference>
<evidence type="ECO:0000256" key="4">
    <source>
        <dbReference type="ARBA" id="ARBA00023239"/>
    </source>
</evidence>
<comment type="caution">
    <text evidence="7">The sequence shown here is derived from an EMBL/GenBank/DDBJ whole genome shotgun (WGS) entry which is preliminary data.</text>
</comment>
<dbReference type="AlphaFoldDB" id="A0A2N6SFR7"/>
<keyword evidence="7" id="KW-0808">Transferase</keyword>
<dbReference type="Gene3D" id="3.90.1150.10">
    <property type="entry name" value="Aspartate Aminotransferase, domain 1"/>
    <property type="match status" value="1"/>
</dbReference>
<comment type="cofactor">
    <cofactor evidence="1">
        <name>pyridoxal 5'-phosphate</name>
        <dbReference type="ChEBI" id="CHEBI:597326"/>
    </cofactor>
</comment>
<dbReference type="EC" id="4.4.1.13" evidence="2"/>
<keyword evidence="4" id="KW-0456">Lyase</keyword>
<evidence type="ECO:0000256" key="3">
    <source>
        <dbReference type="ARBA" id="ARBA00022898"/>
    </source>
</evidence>
<evidence type="ECO:0000256" key="5">
    <source>
        <dbReference type="ARBA" id="ARBA00037974"/>
    </source>
</evidence>
<evidence type="ECO:0000256" key="1">
    <source>
        <dbReference type="ARBA" id="ARBA00001933"/>
    </source>
</evidence>
<dbReference type="InterPro" id="IPR015424">
    <property type="entry name" value="PyrdxlP-dep_Trfase"/>
</dbReference>
<organism evidence="7 8">
    <name type="scientific">Gemella sanguinis</name>
    <dbReference type="NCBI Taxonomy" id="84135"/>
    <lineage>
        <taxon>Bacteria</taxon>
        <taxon>Bacillati</taxon>
        <taxon>Bacillota</taxon>
        <taxon>Bacilli</taxon>
        <taxon>Bacillales</taxon>
        <taxon>Gemellaceae</taxon>
        <taxon>Gemella</taxon>
    </lineage>
</organism>
<keyword evidence="3" id="KW-0663">Pyridoxal phosphate</keyword>
<dbReference type="OrthoDB" id="9802872at2"/>
<reference evidence="7 8" key="1">
    <citation type="submission" date="2017-09" db="EMBL/GenBank/DDBJ databases">
        <title>Bacterial strain isolated from the female urinary microbiota.</title>
        <authorList>
            <person name="Thomas-White K."/>
            <person name="Kumar N."/>
            <person name="Forster S."/>
            <person name="Putonti C."/>
            <person name="Lawley T."/>
            <person name="Wolfe A.J."/>
        </authorList>
    </citation>
    <scope>NUCLEOTIDE SEQUENCE [LARGE SCALE GENOMIC DNA]</scope>
    <source>
        <strain evidence="7 8">UMB0186</strain>
    </source>
</reference>
<dbReference type="InterPro" id="IPR004839">
    <property type="entry name" value="Aminotransferase_I/II_large"/>
</dbReference>
<dbReference type="GO" id="GO:0047804">
    <property type="term" value="F:cysteine-S-conjugate beta-lyase activity"/>
    <property type="evidence" value="ECO:0007669"/>
    <property type="project" value="UniProtKB-EC"/>
</dbReference>
<gene>
    <name evidence="7" type="ORF">CJ218_02535</name>
</gene>
<dbReference type="InterPro" id="IPR051798">
    <property type="entry name" value="Class-II_PLP-Dep_Aminotrans"/>
</dbReference>
<dbReference type="CDD" id="cd00609">
    <property type="entry name" value="AAT_like"/>
    <property type="match status" value="1"/>
</dbReference>
<dbReference type="EMBL" id="PNGT01000002">
    <property type="protein sequence ID" value="PMC52786.1"/>
    <property type="molecule type" value="Genomic_DNA"/>
</dbReference>